<organism evidence="2 3">
    <name type="scientific">Protopolystoma xenopodis</name>
    <dbReference type="NCBI Taxonomy" id="117903"/>
    <lineage>
        <taxon>Eukaryota</taxon>
        <taxon>Metazoa</taxon>
        <taxon>Spiralia</taxon>
        <taxon>Lophotrochozoa</taxon>
        <taxon>Platyhelminthes</taxon>
        <taxon>Monogenea</taxon>
        <taxon>Polyopisthocotylea</taxon>
        <taxon>Polystomatidea</taxon>
        <taxon>Polystomatidae</taxon>
        <taxon>Protopolystoma</taxon>
    </lineage>
</organism>
<dbReference type="PANTHER" id="PTHR46108:SF4">
    <property type="entry name" value="BLUE CHEESE"/>
    <property type="match status" value="1"/>
</dbReference>
<dbReference type="Proteomes" id="UP000784294">
    <property type="component" value="Unassembled WGS sequence"/>
</dbReference>
<accession>A0A448WZN2</accession>
<dbReference type="EMBL" id="CAAALY010066389">
    <property type="protein sequence ID" value="VEL24183.1"/>
    <property type="molecule type" value="Genomic_DNA"/>
</dbReference>
<evidence type="ECO:0000313" key="2">
    <source>
        <dbReference type="EMBL" id="VEL24183.1"/>
    </source>
</evidence>
<keyword evidence="1" id="KW-0853">WD repeat</keyword>
<protein>
    <submittedName>
        <fullName evidence="2">Uncharacterized protein</fullName>
    </submittedName>
</protein>
<gene>
    <name evidence="2" type="ORF">PXEA_LOCUS17623</name>
</gene>
<comment type="caution">
    <text evidence="2">The sequence shown here is derived from an EMBL/GenBank/DDBJ whole genome shotgun (WGS) entry which is preliminary data.</text>
</comment>
<evidence type="ECO:0000256" key="1">
    <source>
        <dbReference type="ARBA" id="ARBA00022574"/>
    </source>
</evidence>
<evidence type="ECO:0000313" key="3">
    <source>
        <dbReference type="Proteomes" id="UP000784294"/>
    </source>
</evidence>
<sequence>MHATTHQSAHFLLRQLESEWCDTELEFTRECGLWGPDQDPLDASGLQALARWELSPTEGPFRIRKRMLPNRNFYSRYAYRSNLVLANQAKMNLHGQKQVA</sequence>
<dbReference type="OrthoDB" id="10018316at2759"/>
<reference evidence="2" key="1">
    <citation type="submission" date="2018-11" db="EMBL/GenBank/DDBJ databases">
        <authorList>
            <consortium name="Pathogen Informatics"/>
        </authorList>
    </citation>
    <scope>NUCLEOTIDE SEQUENCE</scope>
</reference>
<proteinExistence type="predicted"/>
<dbReference type="PANTHER" id="PTHR46108">
    <property type="entry name" value="BLUE CHEESE"/>
    <property type="match status" value="1"/>
</dbReference>
<dbReference type="AlphaFoldDB" id="A0A448WZN2"/>
<keyword evidence="3" id="KW-1185">Reference proteome</keyword>
<dbReference type="InterPro" id="IPR051944">
    <property type="entry name" value="BEACH_domain_protein"/>
</dbReference>
<name>A0A448WZN2_9PLAT</name>